<feature type="region of interest" description="Disordered" evidence="5">
    <location>
        <begin position="77"/>
        <end position="106"/>
    </location>
</feature>
<dbReference type="CDD" id="cd02440">
    <property type="entry name" value="AdoMet_MTases"/>
    <property type="match status" value="1"/>
</dbReference>
<keyword evidence="8" id="KW-1185">Reference proteome</keyword>
<evidence type="ECO:0000313" key="8">
    <source>
        <dbReference type="Proteomes" id="UP001153069"/>
    </source>
</evidence>
<dbReference type="Proteomes" id="UP001153069">
    <property type="component" value="Unassembled WGS sequence"/>
</dbReference>
<dbReference type="EMBL" id="CAICTM010001440">
    <property type="protein sequence ID" value="CAB9523655.1"/>
    <property type="molecule type" value="Genomic_DNA"/>
</dbReference>
<evidence type="ECO:0000259" key="6">
    <source>
        <dbReference type="Pfam" id="PF13649"/>
    </source>
</evidence>
<comment type="caution">
    <text evidence="7">The sequence shown here is derived from an EMBL/GenBank/DDBJ whole genome shotgun (WGS) entry which is preliminary data.</text>
</comment>
<organism evidence="7 8">
    <name type="scientific">Seminavis robusta</name>
    <dbReference type="NCBI Taxonomy" id="568900"/>
    <lineage>
        <taxon>Eukaryota</taxon>
        <taxon>Sar</taxon>
        <taxon>Stramenopiles</taxon>
        <taxon>Ochrophyta</taxon>
        <taxon>Bacillariophyta</taxon>
        <taxon>Bacillariophyceae</taxon>
        <taxon>Bacillariophycidae</taxon>
        <taxon>Naviculales</taxon>
        <taxon>Naviculaceae</taxon>
        <taxon>Seminavis</taxon>
    </lineage>
</organism>
<evidence type="ECO:0000313" key="7">
    <source>
        <dbReference type="EMBL" id="CAB9523655.1"/>
    </source>
</evidence>
<dbReference type="InterPro" id="IPR041698">
    <property type="entry name" value="Methyltransf_25"/>
</dbReference>
<dbReference type="InterPro" id="IPR026170">
    <property type="entry name" value="FAM173A/B"/>
</dbReference>
<dbReference type="Gene3D" id="3.40.50.150">
    <property type="entry name" value="Vaccinia Virus protein VP39"/>
    <property type="match status" value="1"/>
</dbReference>
<evidence type="ECO:0000256" key="3">
    <source>
        <dbReference type="ARBA" id="ARBA00022679"/>
    </source>
</evidence>
<keyword evidence="2 7" id="KW-0489">Methyltransferase</keyword>
<evidence type="ECO:0000256" key="1">
    <source>
        <dbReference type="ARBA" id="ARBA00010633"/>
    </source>
</evidence>
<keyword evidence="3" id="KW-0808">Transferase</keyword>
<dbReference type="GO" id="GO:1905706">
    <property type="term" value="P:regulation of mitochondrial ATP synthesis coupled proton transport"/>
    <property type="evidence" value="ECO:0007669"/>
    <property type="project" value="TreeGrafter"/>
</dbReference>
<dbReference type="GO" id="GO:0016279">
    <property type="term" value="F:protein-lysine N-methyltransferase activity"/>
    <property type="evidence" value="ECO:0007669"/>
    <property type="project" value="InterPro"/>
</dbReference>
<dbReference type="PANTHER" id="PTHR13610">
    <property type="entry name" value="METHYLTRANSFERASE DOMAIN-CONTAINING PROTEIN"/>
    <property type="match status" value="1"/>
</dbReference>
<comment type="similarity">
    <text evidence="1">Belongs to the ANT/ATPSC lysine N-methyltransferase family.</text>
</comment>
<protein>
    <submittedName>
        <fullName evidence="7">RNA methylase</fullName>
    </submittedName>
</protein>
<feature type="compositionally biased region" description="Acidic residues" evidence="5">
    <location>
        <begin position="330"/>
        <end position="345"/>
    </location>
</feature>
<sequence length="363" mass="41232">MTIMMSRWQRSGMLSWRLLRATNSYPRHHPQVMAALGAGTGWQPPFTTATRSLSSTASSRIRRRKRAKFGTVKIEGTMPPRELPEATSSLNQPYSYGGTEGESSDEYFKKTSLSPWVPIPDPIARKLFDMSAAGPDDIHVELGCGDGRVNFFAIDHGRVKKSTGIDVDDGILERARERLAKRYPQPPLEFITADLLDYNNNQHVWDILQEATIITMYFVEDALLQIRPILEEKLAGKQCKIITCAYEMKGWNPTIIETTLGTTVYLYNWGSMEEDDSFFVADDNLLRDRPKELLEDPLEKMEKQGLDLDNIETVARTITLDRYDSQDTWSDSENEDEEEDMETENDTPPPAKKKELLVATNPS</sequence>
<accession>A0A9N8ES21</accession>
<dbReference type="GO" id="GO:0032259">
    <property type="term" value="P:methylation"/>
    <property type="evidence" value="ECO:0007669"/>
    <property type="project" value="UniProtKB-KW"/>
</dbReference>
<evidence type="ECO:0000256" key="4">
    <source>
        <dbReference type="ARBA" id="ARBA00022691"/>
    </source>
</evidence>
<proteinExistence type="inferred from homology"/>
<gene>
    <name evidence="7" type="ORF">SEMRO_1442_G273000.1</name>
</gene>
<reference evidence="7" key="1">
    <citation type="submission" date="2020-06" db="EMBL/GenBank/DDBJ databases">
        <authorList>
            <consortium name="Plant Systems Biology data submission"/>
        </authorList>
    </citation>
    <scope>NUCLEOTIDE SEQUENCE</scope>
    <source>
        <strain evidence="7">D6</strain>
    </source>
</reference>
<dbReference type="SUPFAM" id="SSF53335">
    <property type="entry name" value="S-adenosyl-L-methionine-dependent methyltransferases"/>
    <property type="match status" value="1"/>
</dbReference>
<feature type="domain" description="Methyltransferase" evidence="6">
    <location>
        <begin position="141"/>
        <end position="207"/>
    </location>
</feature>
<dbReference type="Pfam" id="PF13649">
    <property type="entry name" value="Methyltransf_25"/>
    <property type="match status" value="1"/>
</dbReference>
<keyword evidence="4" id="KW-0949">S-adenosyl-L-methionine</keyword>
<name>A0A9N8ES21_9STRA</name>
<dbReference type="AlphaFoldDB" id="A0A9N8ES21"/>
<dbReference type="OrthoDB" id="66144at2759"/>
<dbReference type="GO" id="GO:0005739">
    <property type="term" value="C:mitochondrion"/>
    <property type="evidence" value="ECO:0007669"/>
    <property type="project" value="TreeGrafter"/>
</dbReference>
<feature type="region of interest" description="Disordered" evidence="5">
    <location>
        <begin position="322"/>
        <end position="363"/>
    </location>
</feature>
<evidence type="ECO:0000256" key="5">
    <source>
        <dbReference type="SAM" id="MobiDB-lite"/>
    </source>
</evidence>
<dbReference type="PANTHER" id="PTHR13610:SF11">
    <property type="entry name" value="METHYLTRANSFERASE DOMAIN-CONTAINING PROTEIN"/>
    <property type="match status" value="1"/>
</dbReference>
<evidence type="ECO:0000256" key="2">
    <source>
        <dbReference type="ARBA" id="ARBA00022603"/>
    </source>
</evidence>
<dbReference type="InterPro" id="IPR029063">
    <property type="entry name" value="SAM-dependent_MTases_sf"/>
</dbReference>